<proteinExistence type="predicted"/>
<dbReference type="InterPro" id="IPR009430">
    <property type="entry name" value="GvpL/GvpF"/>
</dbReference>
<dbReference type="GO" id="GO:0031412">
    <property type="term" value="P:gas vesicle organization"/>
    <property type="evidence" value="ECO:0007669"/>
    <property type="project" value="InterPro"/>
</dbReference>
<sequence>MMAPLAILRRDAPMPLPAGLSTEPCGALLLVRAPDMPGRGVTFGKGRRAVLQRAGHRQAQIESLLPLGPVLAIQAGTRLTPGDLSPSQAELAEWCDRLAGRIQFQLTAAWDGPAPRPPAPAWAALKSCMEERLSHLARDSIELPLGGGDTLVNRILLIDSSDADRLDTLLAEIDARCPDRLRLRLVGPSPAVSFALASLHRVSGTDVCAAAAALGLALPAPPTGAALAALAPLLPERRRQALMQGCSTEHSRLLARVCALTLPSGPVDDVPILAVRREGCAAPVGPRSLPGPSAAPRHHGTGR</sequence>
<dbReference type="GO" id="GO:0031411">
    <property type="term" value="C:gas vesicle"/>
    <property type="evidence" value="ECO:0007669"/>
    <property type="project" value="InterPro"/>
</dbReference>
<dbReference type="Pfam" id="PF06386">
    <property type="entry name" value="GvpL_GvpF"/>
    <property type="match status" value="1"/>
</dbReference>
<evidence type="ECO:0000313" key="3">
    <source>
        <dbReference type="Proteomes" id="UP000244915"/>
    </source>
</evidence>
<dbReference type="Proteomes" id="UP000244915">
    <property type="component" value="Chromosome 1"/>
</dbReference>
<protein>
    <submittedName>
        <fullName evidence="2">Uncharacterized protein</fullName>
    </submittedName>
</protein>
<organism evidence="2 3">
    <name type="scientific">Alloyangia pacifica</name>
    <dbReference type="NCBI Taxonomy" id="311180"/>
    <lineage>
        <taxon>Bacteria</taxon>
        <taxon>Pseudomonadati</taxon>
        <taxon>Pseudomonadota</taxon>
        <taxon>Alphaproteobacteria</taxon>
        <taxon>Rhodobacterales</taxon>
        <taxon>Roseobacteraceae</taxon>
        <taxon>Alloyangia</taxon>
    </lineage>
</organism>
<gene>
    <name evidence="2" type="ORF">CEW88_08645</name>
</gene>
<accession>A0A2U8HD81</accession>
<dbReference type="KEGG" id="ypac:CEW88_08645"/>
<dbReference type="EMBL" id="CP022189">
    <property type="protein sequence ID" value="AWI83738.1"/>
    <property type="molecule type" value="Genomic_DNA"/>
</dbReference>
<name>A0A2U8HD81_9RHOB</name>
<evidence type="ECO:0000256" key="1">
    <source>
        <dbReference type="SAM" id="MobiDB-lite"/>
    </source>
</evidence>
<reference evidence="2 3" key="1">
    <citation type="submission" date="2017-06" db="EMBL/GenBank/DDBJ databases">
        <title>Yangia sp. YSBP01 complete genome sequence.</title>
        <authorList>
            <person name="Woo J.-H."/>
            <person name="Kim H.-S."/>
        </authorList>
    </citation>
    <scope>NUCLEOTIDE SEQUENCE [LARGE SCALE GENOMIC DNA]</scope>
    <source>
        <strain evidence="2 3">YSBP01</strain>
    </source>
</reference>
<dbReference type="OrthoDB" id="7877012at2"/>
<dbReference type="RefSeq" id="WP_108965963.1">
    <property type="nucleotide sequence ID" value="NZ_CP022189.1"/>
</dbReference>
<dbReference type="AlphaFoldDB" id="A0A2U8HD81"/>
<evidence type="ECO:0000313" key="2">
    <source>
        <dbReference type="EMBL" id="AWI83738.1"/>
    </source>
</evidence>
<feature type="region of interest" description="Disordered" evidence="1">
    <location>
        <begin position="284"/>
        <end position="303"/>
    </location>
</feature>